<dbReference type="SMART" id="SM00903">
    <property type="entry name" value="Flavin_Reduct"/>
    <property type="match status" value="1"/>
</dbReference>
<keyword evidence="3" id="KW-0288">FMN</keyword>
<organism evidence="6 7">
    <name type="scientific">Paenibacillus lentus</name>
    <dbReference type="NCBI Taxonomy" id="1338368"/>
    <lineage>
        <taxon>Bacteria</taxon>
        <taxon>Bacillati</taxon>
        <taxon>Bacillota</taxon>
        <taxon>Bacilli</taxon>
        <taxon>Bacillales</taxon>
        <taxon>Paenibacillaceae</taxon>
        <taxon>Paenibacillus</taxon>
    </lineage>
</organism>
<dbReference type="PANTHER" id="PTHR33798">
    <property type="entry name" value="FLAVOPROTEIN OXYGENASE"/>
    <property type="match status" value="1"/>
</dbReference>
<dbReference type="PANTHER" id="PTHR33798:SF5">
    <property type="entry name" value="FLAVIN REDUCTASE LIKE DOMAIN-CONTAINING PROTEIN"/>
    <property type="match status" value="1"/>
</dbReference>
<evidence type="ECO:0000313" key="7">
    <source>
        <dbReference type="Proteomes" id="UP000273145"/>
    </source>
</evidence>
<dbReference type="InterPro" id="IPR012349">
    <property type="entry name" value="Split_barrel_FMN-bd"/>
</dbReference>
<dbReference type="EMBL" id="CP034248">
    <property type="protein sequence ID" value="AZK48053.1"/>
    <property type="molecule type" value="Genomic_DNA"/>
</dbReference>
<dbReference type="AlphaFoldDB" id="A0A3S8RYQ3"/>
<dbReference type="RefSeq" id="WP_125084218.1">
    <property type="nucleotide sequence ID" value="NZ_CP034248.1"/>
</dbReference>
<evidence type="ECO:0000259" key="5">
    <source>
        <dbReference type="SMART" id="SM00903"/>
    </source>
</evidence>
<dbReference type="SUPFAM" id="SSF50475">
    <property type="entry name" value="FMN-binding split barrel"/>
    <property type="match status" value="1"/>
</dbReference>
<comment type="cofactor">
    <cofactor evidence="1">
        <name>FMN</name>
        <dbReference type="ChEBI" id="CHEBI:58210"/>
    </cofactor>
</comment>
<keyword evidence="7" id="KW-1185">Reference proteome</keyword>
<evidence type="ECO:0000256" key="4">
    <source>
        <dbReference type="ARBA" id="ARBA00038054"/>
    </source>
</evidence>
<reference evidence="6 7" key="1">
    <citation type="submission" date="2018-11" db="EMBL/GenBank/DDBJ databases">
        <title>Genome sequencing of Paenibacillus lentus DSM25539(T).</title>
        <authorList>
            <person name="Kook J.-K."/>
            <person name="Park S.-N."/>
            <person name="Lim Y.K."/>
        </authorList>
    </citation>
    <scope>NUCLEOTIDE SEQUENCE [LARGE SCALE GENOMIC DNA]</scope>
    <source>
        <strain evidence="6 7">DSM 25539</strain>
    </source>
</reference>
<dbReference type="Gene3D" id="2.30.110.10">
    <property type="entry name" value="Electron Transport, Fmn-binding Protein, Chain A"/>
    <property type="match status" value="1"/>
</dbReference>
<dbReference type="Proteomes" id="UP000273145">
    <property type="component" value="Chromosome"/>
</dbReference>
<protein>
    <submittedName>
        <fullName evidence="6">Flavin reductase family protein</fullName>
    </submittedName>
</protein>
<accession>A0A3S8RYQ3</accession>
<dbReference type="InterPro" id="IPR002563">
    <property type="entry name" value="Flavin_Rdtase-like_dom"/>
</dbReference>
<dbReference type="GO" id="GO:0010181">
    <property type="term" value="F:FMN binding"/>
    <property type="evidence" value="ECO:0007669"/>
    <property type="project" value="InterPro"/>
</dbReference>
<proteinExistence type="inferred from homology"/>
<evidence type="ECO:0000256" key="2">
    <source>
        <dbReference type="ARBA" id="ARBA00022630"/>
    </source>
</evidence>
<dbReference type="Pfam" id="PF01613">
    <property type="entry name" value="Flavin_Reduct"/>
    <property type="match status" value="1"/>
</dbReference>
<evidence type="ECO:0000256" key="3">
    <source>
        <dbReference type="ARBA" id="ARBA00022643"/>
    </source>
</evidence>
<evidence type="ECO:0000313" key="6">
    <source>
        <dbReference type="EMBL" id="AZK48053.1"/>
    </source>
</evidence>
<gene>
    <name evidence="6" type="ORF">EIM92_19335</name>
</gene>
<dbReference type="KEGG" id="plen:EIM92_19335"/>
<name>A0A3S8RYQ3_9BACL</name>
<dbReference type="GO" id="GO:0016646">
    <property type="term" value="F:oxidoreductase activity, acting on the CH-NH group of donors, NAD or NADP as acceptor"/>
    <property type="evidence" value="ECO:0007669"/>
    <property type="project" value="UniProtKB-ARBA"/>
</dbReference>
<comment type="similarity">
    <text evidence="4">Belongs to the flavoredoxin family.</text>
</comment>
<sequence>MISIDPSAQSERDNYKLLIGSVIPRPIAFVTTLSENGVLNAAPFSYFSIVSSSPPLLSIAVQRKNGAAKDTARNAMECGELVVHIVDESMVFAVNETAANLPPEESEVALTDLTPIKSDVVAVPGIREAKVRMECVLDKSVTLGGTEEASTTDLLIARVVRFIVDEELYNQGRIDPVKLNPVSRLAGSSYATLGRLFEIDRPQ</sequence>
<dbReference type="OrthoDB" id="9794638at2"/>
<evidence type="ECO:0000256" key="1">
    <source>
        <dbReference type="ARBA" id="ARBA00001917"/>
    </source>
</evidence>
<feature type="domain" description="Flavin reductase like" evidence="5">
    <location>
        <begin position="20"/>
        <end position="174"/>
    </location>
</feature>
<keyword evidence="2" id="KW-0285">Flavoprotein</keyword>